<evidence type="ECO:0000313" key="2">
    <source>
        <dbReference type="Proteomes" id="UP001498469"/>
    </source>
</evidence>
<accession>A0ABU7UKW3</accession>
<sequence>MWCWWLVLLLLFEDDGFDGNNCRNNRCRNNDCGCTNTIIINRKKKCHKKNCNLCSNQD</sequence>
<protein>
    <submittedName>
        <fullName evidence="1">Uncharacterized protein</fullName>
    </submittedName>
</protein>
<proteinExistence type="predicted"/>
<dbReference type="RefSeq" id="WP_216247660.1">
    <property type="nucleotide sequence ID" value="NZ_JAZHFS010000001.1"/>
</dbReference>
<reference evidence="1 2" key="1">
    <citation type="submission" date="2023-11" db="EMBL/GenBank/DDBJ databases">
        <title>Draft genome sequence of a psychrophilic Clostridium strain from permafrost water brine.</title>
        <authorList>
            <person name="Shcherbakova V.A."/>
            <person name="Trubitsyn V.E."/>
            <person name="Zakharyuk A.G."/>
        </authorList>
    </citation>
    <scope>NUCLEOTIDE SEQUENCE [LARGE SCALE GENOMIC DNA]</scope>
    <source>
        <strain evidence="1 2">14F</strain>
    </source>
</reference>
<comment type="caution">
    <text evidence="1">The sequence shown here is derived from an EMBL/GenBank/DDBJ whole genome shotgun (WGS) entry which is preliminary data.</text>
</comment>
<keyword evidence="2" id="KW-1185">Reference proteome</keyword>
<dbReference type="EMBL" id="JAZHFS010000001">
    <property type="protein sequence ID" value="MEF2110978.1"/>
    <property type="molecule type" value="Genomic_DNA"/>
</dbReference>
<organism evidence="1 2">
    <name type="scientific">Clostridium frigoriphilum</name>
    <dbReference type="NCBI Taxonomy" id="443253"/>
    <lineage>
        <taxon>Bacteria</taxon>
        <taxon>Bacillati</taxon>
        <taxon>Bacillota</taxon>
        <taxon>Clostridia</taxon>
        <taxon>Eubacteriales</taxon>
        <taxon>Clostridiaceae</taxon>
        <taxon>Clostridium</taxon>
    </lineage>
</organism>
<dbReference type="Proteomes" id="UP001498469">
    <property type="component" value="Unassembled WGS sequence"/>
</dbReference>
<gene>
    <name evidence="1" type="ORF">SJI18_01500</name>
</gene>
<name>A0ABU7UKW3_9CLOT</name>
<evidence type="ECO:0000313" key="1">
    <source>
        <dbReference type="EMBL" id="MEF2110978.1"/>
    </source>
</evidence>